<feature type="compositionally biased region" description="Gly residues" evidence="1">
    <location>
        <begin position="293"/>
        <end position="304"/>
    </location>
</feature>
<reference evidence="2 3" key="1">
    <citation type="submission" date="2019-12" db="EMBL/GenBank/DDBJ databases">
        <title>Auraticoccus cholistani sp. nov., an actinomycete isolated from soil of Cholistan desert.</title>
        <authorList>
            <person name="Cheema M.T."/>
        </authorList>
    </citation>
    <scope>NUCLEOTIDE SEQUENCE [LARGE SCALE GENOMIC DNA]</scope>
    <source>
        <strain evidence="2 3">F435</strain>
    </source>
</reference>
<comment type="caution">
    <text evidence="2">The sequence shown here is derived from an EMBL/GenBank/DDBJ whole genome shotgun (WGS) entry which is preliminary data.</text>
</comment>
<keyword evidence="3" id="KW-1185">Reference proteome</keyword>
<feature type="compositionally biased region" description="Gly residues" evidence="1">
    <location>
        <begin position="369"/>
        <end position="378"/>
    </location>
</feature>
<name>A0A6A9UQ58_9ACTN</name>
<evidence type="ECO:0000313" key="3">
    <source>
        <dbReference type="Proteomes" id="UP000435304"/>
    </source>
</evidence>
<dbReference type="EMBL" id="WPCU01000003">
    <property type="protein sequence ID" value="MVA74811.1"/>
    <property type="molecule type" value="Genomic_DNA"/>
</dbReference>
<evidence type="ECO:0000313" key="2">
    <source>
        <dbReference type="EMBL" id="MVA74811.1"/>
    </source>
</evidence>
<accession>A0A6A9UQ58</accession>
<dbReference type="RefSeq" id="WP_156607458.1">
    <property type="nucleotide sequence ID" value="NZ_WPCU01000003.1"/>
</dbReference>
<dbReference type="Proteomes" id="UP000435304">
    <property type="component" value="Unassembled WGS sequence"/>
</dbReference>
<organism evidence="2 3">
    <name type="scientific">Auraticoccus cholistanensis</name>
    <dbReference type="NCBI Taxonomy" id="2656650"/>
    <lineage>
        <taxon>Bacteria</taxon>
        <taxon>Bacillati</taxon>
        <taxon>Actinomycetota</taxon>
        <taxon>Actinomycetes</taxon>
        <taxon>Propionibacteriales</taxon>
        <taxon>Propionibacteriaceae</taxon>
        <taxon>Auraticoccus</taxon>
    </lineage>
</organism>
<protein>
    <submittedName>
        <fullName evidence="2">Uncharacterized protein</fullName>
    </submittedName>
</protein>
<feature type="compositionally biased region" description="Low complexity" evidence="1">
    <location>
        <begin position="391"/>
        <end position="421"/>
    </location>
</feature>
<feature type="region of interest" description="Disordered" evidence="1">
    <location>
        <begin position="239"/>
        <end position="543"/>
    </location>
</feature>
<sequence>MHIADGGGGGSQYSRGTQRENMAYIASTQLSDLERAQRDWERTAEQATDVADVVVRRLDQLTAPEGWTGTGAEAYRSMILHDLVQPLRDYAEVARRNAQAYQPLIEAVTSAHATAVHNNIPWDVDTKWFVSRKEVEQGLFSKIEEAVQGEDEDYEKAKANAPYEIKRGNQALVKSVPKEQWQLNETINPLTAPPSVFGRVGTAVTAEQHRFDRMMETEQLNTSVRSNVRSAAAGIDTELASFEPAPVQQPAFRGGRYKAPTPGGDTPGGPGSGPSGPGSGPGGAYPQGPGPSGPGGDGPGGGDGPQLQGPRGPEVPGPGSHTPVGSGPDAPTGPDGPVPGAPGPGTGPGAGPGGGAPGGPSLTSPPDAGPGGIGGPQGSPGAVPAAEGTSAAGVTAIGAPAPAAPAAGSLPPVTTGAPSGASGVGGLGALPMATPGGGAPGTSFSVGPGGKPLLSAGSHGSLPGSAGPGGPGGPGAAGGPGGGSSATGAAGSGAAGGPGGVAPVARRSHDGEEEQETELEGTWLEEEESVWGARSSAPPPEIR</sequence>
<feature type="compositionally biased region" description="Gly residues" evidence="1">
    <location>
        <begin position="343"/>
        <end position="358"/>
    </location>
</feature>
<dbReference type="AlphaFoldDB" id="A0A6A9UQ58"/>
<evidence type="ECO:0000256" key="1">
    <source>
        <dbReference type="SAM" id="MobiDB-lite"/>
    </source>
</evidence>
<feature type="compositionally biased region" description="Gly residues" evidence="1">
    <location>
        <begin position="265"/>
        <end position="285"/>
    </location>
</feature>
<feature type="compositionally biased region" description="Gly residues" evidence="1">
    <location>
        <begin position="466"/>
        <end position="500"/>
    </location>
</feature>
<gene>
    <name evidence="2" type="ORF">GC722_01995</name>
</gene>
<feature type="compositionally biased region" description="Low complexity" evidence="1">
    <location>
        <begin position="455"/>
        <end position="465"/>
    </location>
</feature>
<feature type="compositionally biased region" description="Acidic residues" evidence="1">
    <location>
        <begin position="511"/>
        <end position="529"/>
    </location>
</feature>
<proteinExistence type="predicted"/>